<gene>
    <name evidence="13" type="ORF">J2Z77_001302</name>
</gene>
<dbReference type="Pfam" id="PF10099">
    <property type="entry name" value="RskA_C"/>
    <property type="match status" value="1"/>
</dbReference>
<dbReference type="RefSeq" id="WP_189968509.1">
    <property type="nucleotide sequence ID" value="NZ_BMVL01000005.1"/>
</dbReference>
<evidence type="ECO:0000256" key="7">
    <source>
        <dbReference type="ARBA" id="ARBA00023136"/>
    </source>
</evidence>
<keyword evidence="4 11" id="KW-0812">Transmembrane</keyword>
<evidence type="ECO:0000313" key="14">
    <source>
        <dbReference type="Proteomes" id="UP001519310"/>
    </source>
</evidence>
<feature type="domain" description="Anti-sigma K factor RskA C-terminal" evidence="12">
    <location>
        <begin position="104"/>
        <end position="242"/>
    </location>
</feature>
<comment type="subcellular location">
    <subcellularLocation>
        <location evidence="2">Cell membrane</location>
    </subcellularLocation>
    <subcellularLocation>
        <location evidence="1">Membrane</location>
        <topology evidence="1">Single-pass membrane protein</topology>
    </subcellularLocation>
</comment>
<dbReference type="Gene3D" id="1.10.10.1320">
    <property type="entry name" value="Anti-sigma factor, zinc-finger domain"/>
    <property type="match status" value="1"/>
</dbReference>
<evidence type="ECO:0000256" key="5">
    <source>
        <dbReference type="ARBA" id="ARBA00022989"/>
    </source>
</evidence>
<evidence type="ECO:0000256" key="10">
    <source>
        <dbReference type="ARBA" id="ARBA00030803"/>
    </source>
</evidence>
<dbReference type="PANTHER" id="PTHR37461">
    <property type="entry name" value="ANTI-SIGMA-K FACTOR RSKA"/>
    <property type="match status" value="1"/>
</dbReference>
<accession>A0ABS4KZQ6</accession>
<dbReference type="EMBL" id="JAGGLQ010000002">
    <property type="protein sequence ID" value="MBP2035515.1"/>
    <property type="molecule type" value="Genomic_DNA"/>
</dbReference>
<keyword evidence="8" id="KW-0804">Transcription</keyword>
<proteinExistence type="predicted"/>
<dbReference type="InterPro" id="IPR041916">
    <property type="entry name" value="Anti_sigma_zinc_sf"/>
</dbReference>
<evidence type="ECO:0000313" key="13">
    <source>
        <dbReference type="EMBL" id="MBP2035515.1"/>
    </source>
</evidence>
<dbReference type="InterPro" id="IPR018764">
    <property type="entry name" value="RskA_C"/>
</dbReference>
<feature type="transmembrane region" description="Helical" evidence="11">
    <location>
        <begin position="99"/>
        <end position="119"/>
    </location>
</feature>
<protein>
    <recommendedName>
        <fullName evidence="10">Regulator of SigK</fullName>
    </recommendedName>
    <alternativeName>
        <fullName evidence="9">Sigma-K anti-sigma factor RskA</fullName>
    </alternativeName>
</protein>
<dbReference type="InterPro" id="IPR051474">
    <property type="entry name" value="Anti-sigma-K/W_factor"/>
</dbReference>
<evidence type="ECO:0000256" key="6">
    <source>
        <dbReference type="ARBA" id="ARBA00023015"/>
    </source>
</evidence>
<evidence type="ECO:0000256" key="4">
    <source>
        <dbReference type="ARBA" id="ARBA00022692"/>
    </source>
</evidence>
<organism evidence="13 14">
    <name type="scientific">Streptomyces avidinii</name>
    <dbReference type="NCBI Taxonomy" id="1895"/>
    <lineage>
        <taxon>Bacteria</taxon>
        <taxon>Bacillati</taxon>
        <taxon>Actinomycetota</taxon>
        <taxon>Actinomycetes</taxon>
        <taxon>Kitasatosporales</taxon>
        <taxon>Streptomycetaceae</taxon>
        <taxon>Streptomyces</taxon>
    </lineage>
</organism>
<keyword evidence="7 11" id="KW-0472">Membrane</keyword>
<evidence type="ECO:0000256" key="9">
    <source>
        <dbReference type="ARBA" id="ARBA00029829"/>
    </source>
</evidence>
<keyword evidence="3" id="KW-1003">Cell membrane</keyword>
<reference evidence="13 14" key="1">
    <citation type="submission" date="2021-03" db="EMBL/GenBank/DDBJ databases">
        <title>Genomic Encyclopedia of Type Strains, Phase IV (KMG-IV): sequencing the most valuable type-strain genomes for metagenomic binning, comparative biology and taxonomic classification.</title>
        <authorList>
            <person name="Goeker M."/>
        </authorList>
    </citation>
    <scope>NUCLEOTIDE SEQUENCE [LARGE SCALE GENOMIC DNA]</scope>
    <source>
        <strain evidence="13 14">DSM 40526</strain>
    </source>
</reference>
<keyword evidence="14" id="KW-1185">Reference proteome</keyword>
<sequence length="250" mass="26274">MNRRRADLHALAAAYALDALEAGEQEPFTAHLDRCEECSRDVAEFRATAARLAAAVSRPPPAGMKQRTLAAVDSVRQLPPRSPVARIPVPTRGALRRRAGVLVAAASLAVAALFAGLAAQQYEEGRRYERQARQIEQRLDTVGAVLSAPDARATYGRTSNGASTAIVTSALRDQALFYASGLPTAAPGTTYQLWLDQGGTMRPAGLLHRDGTVLLDGDTADAGAVGLTLEPTGGSSRPTTAPLLLLDLPA</sequence>
<comment type="caution">
    <text evidence="13">The sequence shown here is derived from an EMBL/GenBank/DDBJ whole genome shotgun (WGS) entry which is preliminary data.</text>
</comment>
<dbReference type="Proteomes" id="UP001519310">
    <property type="component" value="Unassembled WGS sequence"/>
</dbReference>
<evidence type="ECO:0000256" key="3">
    <source>
        <dbReference type="ARBA" id="ARBA00022475"/>
    </source>
</evidence>
<name>A0ABS4KZQ6_STRAV</name>
<evidence type="ECO:0000259" key="12">
    <source>
        <dbReference type="Pfam" id="PF10099"/>
    </source>
</evidence>
<evidence type="ECO:0000256" key="1">
    <source>
        <dbReference type="ARBA" id="ARBA00004167"/>
    </source>
</evidence>
<evidence type="ECO:0000256" key="11">
    <source>
        <dbReference type="SAM" id="Phobius"/>
    </source>
</evidence>
<evidence type="ECO:0000256" key="2">
    <source>
        <dbReference type="ARBA" id="ARBA00004236"/>
    </source>
</evidence>
<dbReference type="PANTHER" id="PTHR37461:SF1">
    <property type="entry name" value="ANTI-SIGMA-K FACTOR RSKA"/>
    <property type="match status" value="1"/>
</dbReference>
<keyword evidence="6" id="KW-0805">Transcription regulation</keyword>
<evidence type="ECO:0000256" key="8">
    <source>
        <dbReference type="ARBA" id="ARBA00023163"/>
    </source>
</evidence>
<keyword evidence="5 11" id="KW-1133">Transmembrane helix</keyword>